<keyword evidence="2" id="KW-1185">Reference proteome</keyword>
<protein>
    <submittedName>
        <fullName evidence="1">Uncharacterized protein</fullName>
    </submittedName>
</protein>
<evidence type="ECO:0000313" key="1">
    <source>
        <dbReference type="EMBL" id="TFC43422.1"/>
    </source>
</evidence>
<dbReference type="EMBL" id="SOFY01000070">
    <property type="protein sequence ID" value="TFC43422.1"/>
    <property type="molecule type" value="Genomic_DNA"/>
</dbReference>
<dbReference type="Proteomes" id="UP000297403">
    <property type="component" value="Unassembled WGS sequence"/>
</dbReference>
<proteinExistence type="predicted"/>
<name>A0AAQ2HES5_9MICO</name>
<comment type="caution">
    <text evidence="1">The sequence shown here is derived from an EMBL/GenBank/DDBJ whole genome shotgun (WGS) entry which is preliminary data.</text>
</comment>
<dbReference type="AlphaFoldDB" id="A0AAQ2HES5"/>
<accession>A0AAQ2HES5</accession>
<organism evidence="1 2">
    <name type="scientific">Cryobacterium shii</name>
    <dbReference type="NCBI Taxonomy" id="1259235"/>
    <lineage>
        <taxon>Bacteria</taxon>
        <taxon>Bacillati</taxon>
        <taxon>Actinomycetota</taxon>
        <taxon>Actinomycetes</taxon>
        <taxon>Micrococcales</taxon>
        <taxon>Microbacteriaceae</taxon>
        <taxon>Cryobacterium</taxon>
    </lineage>
</organism>
<dbReference type="RefSeq" id="WP_134451748.1">
    <property type="nucleotide sequence ID" value="NZ_SOFY01000070.1"/>
</dbReference>
<gene>
    <name evidence="1" type="ORF">E3O49_13255</name>
</gene>
<evidence type="ECO:0000313" key="2">
    <source>
        <dbReference type="Proteomes" id="UP000297403"/>
    </source>
</evidence>
<sequence length="202" mass="22136">MSLASELKGSRAAAELTYTLVFPPGWAEYGIDREAEAQLVQNARDLYRDGGRPDIALDVRTRIHVYFARVRKIGATAMYLPIKRVDDIVLPVSIVAVPFRAAPGTTLVSAVDRLAGGRAEAVQLPQGPAWRWQEERNRVDGEEGLSSLLIHYLVPAPGERPGTGLVLSYAILHLTGDEGDEFVTVLAGLFEPIAGTFRWKQN</sequence>
<reference evidence="1 2" key="1">
    <citation type="submission" date="2019-03" db="EMBL/GenBank/DDBJ databases">
        <title>Genomics of glacier-inhabiting Cryobacterium strains.</title>
        <authorList>
            <person name="Liu Q."/>
            <person name="Xin Y.-H."/>
        </authorList>
    </citation>
    <scope>NUCLEOTIDE SEQUENCE [LARGE SCALE GENOMIC DNA]</scope>
    <source>
        <strain evidence="2">TMT1-22</strain>
    </source>
</reference>